<feature type="compositionally biased region" description="Low complexity" evidence="1">
    <location>
        <begin position="784"/>
        <end position="803"/>
    </location>
</feature>
<dbReference type="OrthoDB" id="3439820at2759"/>
<protein>
    <submittedName>
        <fullName evidence="2">Uncharacterized protein</fullName>
    </submittedName>
</protein>
<feature type="compositionally biased region" description="Polar residues" evidence="1">
    <location>
        <begin position="227"/>
        <end position="238"/>
    </location>
</feature>
<feature type="region of interest" description="Disordered" evidence="1">
    <location>
        <begin position="526"/>
        <end position="547"/>
    </location>
</feature>
<feature type="region of interest" description="Disordered" evidence="1">
    <location>
        <begin position="641"/>
        <end position="678"/>
    </location>
</feature>
<feature type="region of interest" description="Disordered" evidence="1">
    <location>
        <begin position="412"/>
        <end position="449"/>
    </location>
</feature>
<dbReference type="EMBL" id="JAAVMX010000001">
    <property type="protein sequence ID" value="KAF4513097.1"/>
    <property type="molecule type" value="Genomic_DNA"/>
</dbReference>
<feature type="compositionally biased region" description="Basic and acidic residues" evidence="1">
    <location>
        <begin position="249"/>
        <end position="288"/>
    </location>
</feature>
<keyword evidence="3" id="KW-1185">Reference proteome</keyword>
<organism evidence="2 3">
    <name type="scientific">Ophiocordyceps sinensis</name>
    <dbReference type="NCBI Taxonomy" id="72228"/>
    <lineage>
        <taxon>Eukaryota</taxon>
        <taxon>Fungi</taxon>
        <taxon>Dikarya</taxon>
        <taxon>Ascomycota</taxon>
        <taxon>Pezizomycotina</taxon>
        <taxon>Sordariomycetes</taxon>
        <taxon>Hypocreomycetidae</taxon>
        <taxon>Hypocreales</taxon>
        <taxon>Ophiocordycipitaceae</taxon>
        <taxon>Ophiocordyceps</taxon>
    </lineage>
</organism>
<proteinExistence type="predicted"/>
<evidence type="ECO:0000256" key="1">
    <source>
        <dbReference type="SAM" id="MobiDB-lite"/>
    </source>
</evidence>
<feature type="region of interest" description="Disordered" evidence="1">
    <location>
        <begin position="563"/>
        <end position="608"/>
    </location>
</feature>
<feature type="compositionally biased region" description="Basic and acidic residues" evidence="1">
    <location>
        <begin position="195"/>
        <end position="207"/>
    </location>
</feature>
<feature type="compositionally biased region" description="Basic and acidic residues" evidence="1">
    <location>
        <begin position="364"/>
        <end position="373"/>
    </location>
</feature>
<feature type="compositionally biased region" description="Basic and acidic residues" evidence="1">
    <location>
        <begin position="820"/>
        <end position="835"/>
    </location>
</feature>
<dbReference type="AlphaFoldDB" id="A0A8H4PZ62"/>
<feature type="region of interest" description="Disordered" evidence="1">
    <location>
        <begin position="691"/>
        <end position="739"/>
    </location>
</feature>
<comment type="caution">
    <text evidence="2">The sequence shown here is derived from an EMBL/GenBank/DDBJ whole genome shotgun (WGS) entry which is preliminary data.</text>
</comment>
<feature type="region of interest" description="Disordered" evidence="1">
    <location>
        <begin position="756"/>
        <end position="862"/>
    </location>
</feature>
<evidence type="ECO:0000313" key="3">
    <source>
        <dbReference type="Proteomes" id="UP000557566"/>
    </source>
</evidence>
<feature type="compositionally biased region" description="Basic and acidic residues" evidence="1">
    <location>
        <begin position="804"/>
        <end position="813"/>
    </location>
</feature>
<name>A0A8H4PZ62_9HYPO</name>
<evidence type="ECO:0000313" key="2">
    <source>
        <dbReference type="EMBL" id="KAF4513097.1"/>
    </source>
</evidence>
<sequence>MPYFLFPAVSAPLKPYPKAQSLPPVKHQEAKRPSRFHGTSSWSDWVRSVLPSQRAERGGTLRNQGFWEAEESKRPGIQRPRRHVTDSWQSRTSKTHGPDHIVLWNTAKDLPGTQPAPASPRMSSNADPARPWSWFPTDEAEPCQPREGQGANAQPAPQHARPDKVTAATASQANAISRIERRLAQTRQTIEAWEEARRQRRDLKESGEYLGVQGISPATGQLDMFTRTVSEGDSTSPETQRKLGNLRNALRDARQLYKHPEAQSEKETKRIPESERDRLLRLEKDKQTPRNFSQRVRWRTQTKQWSRAQEPGLSPIAQSHADHDFGSRIPSKHQAAEEWPEPRASGRLVDLASPTGASISFQRVAEEQSRDSRVGSPSSTSTVIRTPKRQSLAHLTPSAWELFENGINFDDSEFSEPGQQLGMPTAMPASADATQRRAAQGPTGRSPDCVVVSQGETRHLHSSSTLQGAASNLGNLTERTHLGPGRQLGTAEVANLDPLTRVRGQKVNARGQLRKLMPPLVYFRTKKMDGSRNQPGTGEGEASPPALSSMANLGLLQKCQGQEPMRGNQGLQEPEVTPGTIGGSPPTVADRTRGQVPSMGSPGPEAWRMEPIKTHEDSEWVEQALKDLTDKSNQLMEEFASTRTTTTTGYDRLVSCSNQPEDGGANTRGTREAQRPVARRQVSRLLYNLASPSPSKQHDLGPPATSPSPKTSLSSGQTGQGTAADTTSTSPLADNAQPMEGSDVASFASAALEKQSSSGECSTLLTSMSTPTKCRGSSEGKSQEPGGQAMAAEMEEGAGAKASGEAKTDKQPLDRPIQTADDRGPTAREECEGEKQYVPNPPADGKGPRQTDGIEEDSEVPSPWMHMPGAFPAPPDIQVGRADGVEETSIGKADMDMEAKGEASGMRTNQCHTWVSGAMELLLLYWESIRPVLDTRSEYWERNAKHETTLADGLALALAMPVAILGAVALV</sequence>
<dbReference type="Proteomes" id="UP000557566">
    <property type="component" value="Unassembled WGS sequence"/>
</dbReference>
<feature type="compositionally biased region" description="Polar residues" evidence="1">
    <location>
        <begin position="756"/>
        <end position="772"/>
    </location>
</feature>
<feature type="region of interest" description="Disordered" evidence="1">
    <location>
        <begin position="362"/>
        <end position="385"/>
    </location>
</feature>
<feature type="compositionally biased region" description="Polar residues" evidence="1">
    <location>
        <begin position="289"/>
        <end position="307"/>
    </location>
</feature>
<feature type="compositionally biased region" description="Low complexity" evidence="1">
    <location>
        <begin position="715"/>
        <end position="730"/>
    </location>
</feature>
<feature type="compositionally biased region" description="Polar residues" evidence="1">
    <location>
        <begin position="375"/>
        <end position="384"/>
    </location>
</feature>
<feature type="region of interest" description="Disordered" evidence="1">
    <location>
        <begin position="195"/>
        <end position="343"/>
    </location>
</feature>
<feature type="region of interest" description="Disordered" evidence="1">
    <location>
        <begin position="16"/>
        <end position="40"/>
    </location>
</feature>
<feature type="region of interest" description="Disordered" evidence="1">
    <location>
        <begin position="53"/>
        <end position="173"/>
    </location>
</feature>
<reference evidence="2 3" key="1">
    <citation type="journal article" date="2020" name="Genome Biol. Evol.">
        <title>A new high-quality draft genome assembly of the Chinese cordyceps Ophiocordyceps sinensis.</title>
        <authorList>
            <person name="Shu R."/>
            <person name="Zhang J."/>
            <person name="Meng Q."/>
            <person name="Zhang H."/>
            <person name="Zhou G."/>
            <person name="Li M."/>
            <person name="Wu P."/>
            <person name="Zhao Y."/>
            <person name="Chen C."/>
            <person name="Qin Q."/>
        </authorList>
    </citation>
    <scope>NUCLEOTIDE SEQUENCE [LARGE SCALE GENOMIC DNA]</scope>
    <source>
        <strain evidence="2 3">IOZ07</strain>
    </source>
</reference>
<gene>
    <name evidence="2" type="ORF">G6O67_000415</name>
</gene>
<accession>A0A8H4PZ62</accession>